<accession>A0ABT8GL75</accession>
<protein>
    <submittedName>
        <fullName evidence="9">DHHW family protein</fullName>
    </submittedName>
</protein>
<dbReference type="EMBL" id="JAUHTQ010000001">
    <property type="protein sequence ID" value="MDN4492171.1"/>
    <property type="molecule type" value="Genomic_DNA"/>
</dbReference>
<keyword evidence="7" id="KW-0812">Transmembrane</keyword>
<reference evidence="9" key="1">
    <citation type="submission" date="2023-07" db="EMBL/GenBank/DDBJ databases">
        <title>Ureibacillus sp. isolated from freshwater well.</title>
        <authorList>
            <person name="Kirdat K."/>
            <person name="Bhatt A."/>
            <person name="Teware R."/>
            <person name="Bhavsar Y."/>
            <person name="Yadav A."/>
        </authorList>
    </citation>
    <scope>NUCLEOTIDE SEQUENCE</scope>
    <source>
        <strain evidence="9">BA0131</strain>
    </source>
</reference>
<proteinExistence type="predicted"/>
<evidence type="ECO:0000313" key="10">
    <source>
        <dbReference type="Proteomes" id="UP001172743"/>
    </source>
</evidence>
<keyword evidence="7" id="KW-0472">Membrane</keyword>
<dbReference type="InterPro" id="IPR031811">
    <property type="entry name" value="ALGX/ALGJ_SGNH-like"/>
</dbReference>
<keyword evidence="10" id="KW-1185">Reference proteome</keyword>
<evidence type="ECO:0000256" key="2">
    <source>
        <dbReference type="ARBA" id="ARBA00005182"/>
    </source>
</evidence>
<keyword evidence="6" id="KW-0016">Alginate biosynthesis</keyword>
<dbReference type="Proteomes" id="UP001172743">
    <property type="component" value="Unassembled WGS sequence"/>
</dbReference>
<evidence type="ECO:0000256" key="5">
    <source>
        <dbReference type="ARBA" id="ARBA00022764"/>
    </source>
</evidence>
<feature type="domain" description="AlgX/AlgJ SGNH hydrolase-like" evidence="8">
    <location>
        <begin position="98"/>
        <end position="242"/>
    </location>
</feature>
<name>A0ABT8GL75_9BACL</name>
<comment type="caution">
    <text evidence="9">The sequence shown here is derived from an EMBL/GenBank/DDBJ whole genome shotgun (WGS) entry which is preliminary data.</text>
</comment>
<evidence type="ECO:0000259" key="8">
    <source>
        <dbReference type="Pfam" id="PF16822"/>
    </source>
</evidence>
<keyword evidence="5" id="KW-0574">Periplasm</keyword>
<dbReference type="Pfam" id="PF16822">
    <property type="entry name" value="ALGX"/>
    <property type="match status" value="1"/>
</dbReference>
<gene>
    <name evidence="9" type="ORF">QYB95_01345</name>
</gene>
<keyword evidence="3" id="KW-0808">Transferase</keyword>
<evidence type="ECO:0000256" key="6">
    <source>
        <dbReference type="ARBA" id="ARBA00022841"/>
    </source>
</evidence>
<evidence type="ECO:0000256" key="4">
    <source>
        <dbReference type="ARBA" id="ARBA00022729"/>
    </source>
</evidence>
<evidence type="ECO:0000256" key="1">
    <source>
        <dbReference type="ARBA" id="ARBA00004418"/>
    </source>
</evidence>
<evidence type="ECO:0000256" key="7">
    <source>
        <dbReference type="SAM" id="Phobius"/>
    </source>
</evidence>
<keyword evidence="7" id="KW-1133">Transmembrane helix</keyword>
<dbReference type="RefSeq" id="WP_301136276.1">
    <property type="nucleotide sequence ID" value="NZ_JAUHTQ010000001.1"/>
</dbReference>
<evidence type="ECO:0000313" key="9">
    <source>
        <dbReference type="EMBL" id="MDN4492171.1"/>
    </source>
</evidence>
<organism evidence="9 10">
    <name type="scientific">Ureibacillus aquaedulcis</name>
    <dbReference type="NCBI Taxonomy" id="3058421"/>
    <lineage>
        <taxon>Bacteria</taxon>
        <taxon>Bacillati</taxon>
        <taxon>Bacillota</taxon>
        <taxon>Bacilli</taxon>
        <taxon>Bacillales</taxon>
        <taxon>Caryophanaceae</taxon>
        <taxon>Ureibacillus</taxon>
    </lineage>
</organism>
<feature type="transmembrane region" description="Helical" evidence="7">
    <location>
        <begin position="7"/>
        <end position="26"/>
    </location>
</feature>
<sequence>MKKLSNYLTILLFIGFIIGVGAYIQLSEKEDISFYENRTLAKNPEVSVEKFVDGSYTKEYETYITDHFAAKDTWIKGYIQWQRLTNQTFIQDYYISKEDNWIYPKPASYVDYAGLDKTVANMEGLAEYTDQHNMELFLFSLPNRYLILDPDYPSFITHGYEYEQKEYYLDGLSKVDNLHLKDVAQDFRNNFTEEEVKELYYQTDHHWNVDGAFEGYKVIYNTLNEQSEYFNEPSLDKEAFSKKCYDNNNFIGSYNRQLYQLVKTEDAICSMIPSNVDFNTWEVYKGGISEETKTIWSNIYGSDLEKENEHNVTDYAGIFTADYKELTVINPAKEKEGIKALFIKDSYANPMTFWLPEHFYQTTFYDMRYNNNRSLYEYLENNEFDMIVFLYNDTTVNSVMYDFSLEEKTE</sequence>
<comment type="subcellular location">
    <subcellularLocation>
        <location evidence="1">Periplasm</location>
    </subcellularLocation>
</comment>
<comment type="pathway">
    <text evidence="2">Glycan biosynthesis; alginate biosynthesis.</text>
</comment>
<evidence type="ECO:0000256" key="3">
    <source>
        <dbReference type="ARBA" id="ARBA00022679"/>
    </source>
</evidence>
<keyword evidence="4" id="KW-0732">Signal</keyword>